<protein>
    <submittedName>
        <fullName evidence="2">Uncharacterized protein</fullName>
    </submittedName>
</protein>
<evidence type="ECO:0000313" key="2">
    <source>
        <dbReference type="EMBL" id="KAF0916691.1"/>
    </source>
</evidence>
<dbReference type="Proteomes" id="UP000479710">
    <property type="component" value="Unassembled WGS sequence"/>
</dbReference>
<gene>
    <name evidence="2" type="ORF">E2562_011542</name>
</gene>
<comment type="caution">
    <text evidence="2">The sequence shown here is derived from an EMBL/GenBank/DDBJ whole genome shotgun (WGS) entry which is preliminary data.</text>
</comment>
<dbReference type="AlphaFoldDB" id="A0A6G1DWC3"/>
<dbReference type="EMBL" id="SPHZ02000005">
    <property type="protein sequence ID" value="KAF0916691.1"/>
    <property type="molecule type" value="Genomic_DNA"/>
</dbReference>
<keyword evidence="3" id="KW-1185">Reference proteome</keyword>
<accession>A0A6G1DWC3</accession>
<sequence length="99" mass="10488">MVGAWSSFAGCRSVLQKTRLPQGREGGPVRKRGEWGGIGSRDVKPGCHQQRARRPCVAGSSIGLERDESLLDLVSPPRPPLPRFAPSAAFGVLVEAPAG</sequence>
<proteinExistence type="predicted"/>
<feature type="region of interest" description="Disordered" evidence="1">
    <location>
        <begin position="16"/>
        <end position="54"/>
    </location>
</feature>
<organism evidence="2 3">
    <name type="scientific">Oryza meyeriana var. granulata</name>
    <dbReference type="NCBI Taxonomy" id="110450"/>
    <lineage>
        <taxon>Eukaryota</taxon>
        <taxon>Viridiplantae</taxon>
        <taxon>Streptophyta</taxon>
        <taxon>Embryophyta</taxon>
        <taxon>Tracheophyta</taxon>
        <taxon>Spermatophyta</taxon>
        <taxon>Magnoliopsida</taxon>
        <taxon>Liliopsida</taxon>
        <taxon>Poales</taxon>
        <taxon>Poaceae</taxon>
        <taxon>BOP clade</taxon>
        <taxon>Oryzoideae</taxon>
        <taxon>Oryzeae</taxon>
        <taxon>Oryzinae</taxon>
        <taxon>Oryza</taxon>
        <taxon>Oryza meyeriana</taxon>
    </lineage>
</organism>
<name>A0A6G1DWC3_9ORYZ</name>
<evidence type="ECO:0000256" key="1">
    <source>
        <dbReference type="SAM" id="MobiDB-lite"/>
    </source>
</evidence>
<reference evidence="2 3" key="1">
    <citation type="submission" date="2019-11" db="EMBL/GenBank/DDBJ databases">
        <title>Whole genome sequence of Oryza granulata.</title>
        <authorList>
            <person name="Li W."/>
        </authorList>
    </citation>
    <scope>NUCLEOTIDE SEQUENCE [LARGE SCALE GENOMIC DNA]</scope>
    <source>
        <strain evidence="3">cv. Menghai</strain>
        <tissue evidence="2">Leaf</tissue>
    </source>
</reference>
<evidence type="ECO:0000313" key="3">
    <source>
        <dbReference type="Proteomes" id="UP000479710"/>
    </source>
</evidence>